<name>A0AA35TFN7_GEOBA</name>
<comment type="caution">
    <text evidence="1">The sequence shown here is derived from an EMBL/GenBank/DDBJ whole genome shotgun (WGS) entry which is preliminary data.</text>
</comment>
<reference evidence="1" key="1">
    <citation type="submission" date="2023-03" db="EMBL/GenBank/DDBJ databases">
        <authorList>
            <person name="Steffen K."/>
            <person name="Cardenas P."/>
        </authorList>
    </citation>
    <scope>NUCLEOTIDE SEQUENCE</scope>
</reference>
<evidence type="ECO:0000313" key="1">
    <source>
        <dbReference type="EMBL" id="CAI8047098.1"/>
    </source>
</evidence>
<gene>
    <name evidence="1" type="ORF">GBAR_LOCUS26022</name>
</gene>
<accession>A0AA35TFN7</accession>
<evidence type="ECO:0000313" key="2">
    <source>
        <dbReference type="Proteomes" id="UP001174909"/>
    </source>
</evidence>
<dbReference type="EMBL" id="CASHTH010003606">
    <property type="protein sequence ID" value="CAI8047098.1"/>
    <property type="molecule type" value="Genomic_DNA"/>
</dbReference>
<sequence length="57" mass="6326">MKITTQSIGCVNLALAHYISFFISPAAVLTEYGTICSMIFTVLAQSHDVLPFRYVSR</sequence>
<keyword evidence="2" id="KW-1185">Reference proteome</keyword>
<organism evidence="1 2">
    <name type="scientific">Geodia barretti</name>
    <name type="common">Barrett's horny sponge</name>
    <dbReference type="NCBI Taxonomy" id="519541"/>
    <lineage>
        <taxon>Eukaryota</taxon>
        <taxon>Metazoa</taxon>
        <taxon>Porifera</taxon>
        <taxon>Demospongiae</taxon>
        <taxon>Heteroscleromorpha</taxon>
        <taxon>Tetractinellida</taxon>
        <taxon>Astrophorina</taxon>
        <taxon>Geodiidae</taxon>
        <taxon>Geodia</taxon>
    </lineage>
</organism>
<proteinExistence type="predicted"/>
<protein>
    <submittedName>
        <fullName evidence="1">Uncharacterized protein</fullName>
    </submittedName>
</protein>
<dbReference type="Proteomes" id="UP001174909">
    <property type="component" value="Unassembled WGS sequence"/>
</dbReference>
<dbReference type="AlphaFoldDB" id="A0AA35TFN7"/>